<evidence type="ECO:0000256" key="3">
    <source>
        <dbReference type="ARBA" id="ARBA00023315"/>
    </source>
</evidence>
<protein>
    <submittedName>
        <fullName evidence="7">Type III polyketide synthase</fullName>
    </submittedName>
</protein>
<dbReference type="RefSeq" id="WP_120752822.1">
    <property type="nucleotide sequence ID" value="NZ_JBFADQ010000001.1"/>
</dbReference>
<dbReference type="PANTHER" id="PTHR11877">
    <property type="entry name" value="HYDROXYMETHYLGLUTARYL-COA SYNTHASE"/>
    <property type="match status" value="1"/>
</dbReference>
<comment type="similarity">
    <text evidence="1">Belongs to the thiolase-like superfamily. Chalcone/stilbene synthases family.</text>
</comment>
<feature type="domain" description="Chalcone/stilbene synthase N-terminal" evidence="5">
    <location>
        <begin position="15"/>
        <end position="206"/>
    </location>
</feature>
<reference evidence="7 8" key="1">
    <citation type="journal article" date="2015" name="Antonie Van Leeuwenhoek">
        <title>Streptomyces klenkii sp. nov., isolated from deep marine sediment.</title>
        <authorList>
            <person name="Veyisoglu A."/>
            <person name="Sahin N."/>
        </authorList>
    </citation>
    <scope>NUCLEOTIDE SEQUENCE [LARGE SCALE GENOMIC DNA]</scope>
    <source>
        <strain evidence="7 8">KCTC 29202</strain>
    </source>
</reference>
<evidence type="ECO:0000256" key="2">
    <source>
        <dbReference type="ARBA" id="ARBA00022679"/>
    </source>
</evidence>
<dbReference type="EMBL" id="RBAM01000001">
    <property type="protein sequence ID" value="RKN77206.1"/>
    <property type="molecule type" value="Genomic_DNA"/>
</dbReference>
<evidence type="ECO:0000256" key="1">
    <source>
        <dbReference type="ARBA" id="ARBA00005531"/>
    </source>
</evidence>
<dbReference type="Gene3D" id="3.40.47.10">
    <property type="match status" value="2"/>
</dbReference>
<dbReference type="Pfam" id="PF02797">
    <property type="entry name" value="Chal_sti_synt_C"/>
    <property type="match status" value="1"/>
</dbReference>
<evidence type="ECO:0000313" key="8">
    <source>
        <dbReference type="Proteomes" id="UP000270343"/>
    </source>
</evidence>
<comment type="caution">
    <text evidence="7">The sequence shown here is derived from an EMBL/GenBank/DDBJ whole genome shotgun (WGS) entry which is preliminary data.</text>
</comment>
<dbReference type="Proteomes" id="UP000270343">
    <property type="component" value="Unassembled WGS sequence"/>
</dbReference>
<dbReference type="InterPro" id="IPR001099">
    <property type="entry name" value="Chalcone/stilbene_synt_N"/>
</dbReference>
<dbReference type="OrthoDB" id="9786288at2"/>
<dbReference type="AlphaFoldDB" id="A0A3B0C0T1"/>
<dbReference type="InterPro" id="IPR011141">
    <property type="entry name" value="Polyketide_synthase_type-III"/>
</dbReference>
<organism evidence="7 8">
    <name type="scientific">Streptomyces klenkii</name>
    <dbReference type="NCBI Taxonomy" id="1420899"/>
    <lineage>
        <taxon>Bacteria</taxon>
        <taxon>Bacillati</taxon>
        <taxon>Actinomycetota</taxon>
        <taxon>Actinomycetes</taxon>
        <taxon>Kitasatosporales</taxon>
        <taxon>Streptomycetaceae</taxon>
        <taxon>Streptomyces</taxon>
    </lineage>
</organism>
<dbReference type="SUPFAM" id="SSF53901">
    <property type="entry name" value="Thiolase-like"/>
    <property type="match status" value="1"/>
</dbReference>
<evidence type="ECO:0000259" key="6">
    <source>
        <dbReference type="Pfam" id="PF02797"/>
    </source>
</evidence>
<evidence type="ECO:0000313" key="7">
    <source>
        <dbReference type="EMBL" id="RKN77206.1"/>
    </source>
</evidence>
<evidence type="ECO:0000259" key="5">
    <source>
        <dbReference type="Pfam" id="PF00195"/>
    </source>
</evidence>
<dbReference type="Pfam" id="PF00195">
    <property type="entry name" value="Chal_sti_synt_N"/>
    <property type="match status" value="1"/>
</dbReference>
<sequence>MNDASPPAPRVASVAVSAPPHRHRQRDIAAVFAEAFLSSDASVRRQFTGIAAHTGIAYRNLSLPLAEYPRPRTFTEYNATWTDTARRVGLDALEKALAAAGVQPGEVGAIVTTTTTGASVPSFDAELVQRAGLPPHVARMPLLGLGCAGGAAGLSRVHDYLRGRPDDVAVLVSVELCSLNFQYADASAANLVATALFGDAAAAVVVLGAHRARTAAGPALVATRSRLHPGTEHLMGMRVGTGGFAVFLSPEVPAFAEKHLPGEVHDFLAGHGLTTEDITSWVCHPGGPKIMEALDQGLGLPPGALALSRDSLAEYGNVSSASVLDVLRRTLAAPPAPGSAGLLLALGPGLTSELLLLAW</sequence>
<dbReference type="PIRSF" id="PIRSF000451">
    <property type="entry name" value="PKS_III"/>
    <property type="match status" value="1"/>
</dbReference>
<name>A0A3B0C0T1_9ACTN</name>
<dbReference type="GO" id="GO:0016747">
    <property type="term" value="F:acyltransferase activity, transferring groups other than amino-acyl groups"/>
    <property type="evidence" value="ECO:0007669"/>
    <property type="project" value="InterPro"/>
</dbReference>
<dbReference type="GO" id="GO:0030639">
    <property type="term" value="P:polyketide biosynthetic process"/>
    <property type="evidence" value="ECO:0007669"/>
    <property type="project" value="TreeGrafter"/>
</dbReference>
<keyword evidence="2" id="KW-0808">Transferase</keyword>
<dbReference type="InterPro" id="IPR016039">
    <property type="entry name" value="Thiolase-like"/>
</dbReference>
<gene>
    <name evidence="7" type="ORF">D7231_00165</name>
</gene>
<dbReference type="InterPro" id="IPR012328">
    <property type="entry name" value="Chalcone/stilbene_synt_C"/>
</dbReference>
<keyword evidence="8" id="KW-1185">Reference proteome</keyword>
<keyword evidence="3" id="KW-0012">Acyltransferase</keyword>
<feature type="active site" description="Acyl-thioester intermediate" evidence="4">
    <location>
        <position position="147"/>
    </location>
</feature>
<feature type="domain" description="Chalcone/stilbene synthase C-terminal" evidence="6">
    <location>
        <begin position="221"/>
        <end position="357"/>
    </location>
</feature>
<dbReference type="CDD" id="cd00831">
    <property type="entry name" value="CHS_like"/>
    <property type="match status" value="1"/>
</dbReference>
<accession>A0A3B0C0T1</accession>
<evidence type="ECO:0000256" key="4">
    <source>
        <dbReference type="PIRSR" id="PIRSR000451-1"/>
    </source>
</evidence>
<proteinExistence type="inferred from homology"/>
<dbReference type="PANTHER" id="PTHR11877:SF99">
    <property type="entry name" value="1,3,6,8-TETRAHYDROXYNAPHTHALENE SYNTHASE"/>
    <property type="match status" value="1"/>
</dbReference>